<dbReference type="Gene3D" id="3.40.50.1110">
    <property type="entry name" value="SGNH hydrolase"/>
    <property type="match status" value="1"/>
</dbReference>
<dbReference type="InterPro" id="IPR036514">
    <property type="entry name" value="SGNH_hydro_sf"/>
</dbReference>
<gene>
    <name evidence="2" type="ORF">FDG2_1169</name>
</gene>
<feature type="region of interest" description="Disordered" evidence="1">
    <location>
        <begin position="72"/>
        <end position="112"/>
    </location>
</feature>
<proteinExistence type="predicted"/>
<organism evidence="2 3">
    <name type="scientific">Candidatus Protofrankia californiensis</name>
    <dbReference type="NCBI Taxonomy" id="1839754"/>
    <lineage>
        <taxon>Bacteria</taxon>
        <taxon>Bacillati</taxon>
        <taxon>Actinomycetota</taxon>
        <taxon>Actinomycetes</taxon>
        <taxon>Frankiales</taxon>
        <taxon>Frankiaceae</taxon>
        <taxon>Protofrankia</taxon>
    </lineage>
</organism>
<dbReference type="Proteomes" id="UP000199013">
    <property type="component" value="Unassembled WGS sequence"/>
</dbReference>
<evidence type="ECO:0000256" key="1">
    <source>
        <dbReference type="SAM" id="MobiDB-lite"/>
    </source>
</evidence>
<dbReference type="InterPro" id="IPR007407">
    <property type="entry name" value="DUF459"/>
</dbReference>
<dbReference type="SUPFAM" id="SSF52266">
    <property type="entry name" value="SGNH hydrolase"/>
    <property type="match status" value="1"/>
</dbReference>
<name>A0A1C3NV69_9ACTN</name>
<reference evidence="3" key="1">
    <citation type="submission" date="2016-02" db="EMBL/GenBank/DDBJ databases">
        <authorList>
            <person name="Wibberg D."/>
        </authorList>
    </citation>
    <scope>NUCLEOTIDE SEQUENCE [LARGE SCALE GENOMIC DNA]</scope>
</reference>
<dbReference type="EMBL" id="FLUV01000492">
    <property type="protein sequence ID" value="SBW19281.1"/>
    <property type="molecule type" value="Genomic_DNA"/>
</dbReference>
<evidence type="ECO:0000313" key="2">
    <source>
        <dbReference type="EMBL" id="SBW19281.1"/>
    </source>
</evidence>
<sequence>MHARRATRLVATGLGMLIVFDASRMVHAGEGMPAGATRSLVLAVGRPLDRITSVTGLDGVTRTLAAAFGHEVGAGGSPQLSADDRTALPPRAGTGAGIPLPGGTDGSGTTTPRLRVPSAAEPLRLLVTGDSLSDGLGPMLASASAGTIHADTDTRSGTGLVRPDFFDWAGHAREQIANRDPEAIVVALGGNDGQAITMPDGSVLRTGSPEWCAEYRRRAVAILRIWSDGGRRRVYWTSLPPTREPTLNGYFRQLRAITTDAVREVPGARFVNIDDRLSKNGEYSSYLTDDHGRTVLARTRDGVHLTLDGARIAANILIKAINTDWHIPS</sequence>
<dbReference type="AlphaFoldDB" id="A0A1C3NV69"/>
<evidence type="ECO:0000313" key="3">
    <source>
        <dbReference type="Proteomes" id="UP000199013"/>
    </source>
</evidence>
<accession>A0A1C3NV69</accession>
<dbReference type="Pfam" id="PF04311">
    <property type="entry name" value="DUF459"/>
    <property type="match status" value="1"/>
</dbReference>
<keyword evidence="3" id="KW-1185">Reference proteome</keyword>
<evidence type="ECO:0008006" key="4">
    <source>
        <dbReference type="Google" id="ProtNLM"/>
    </source>
</evidence>
<protein>
    <recommendedName>
        <fullName evidence="4">SGNH hydrolase-type esterase domain-containing protein</fullName>
    </recommendedName>
</protein>